<feature type="transmembrane region" description="Helical" evidence="7">
    <location>
        <begin position="178"/>
        <end position="198"/>
    </location>
</feature>
<evidence type="ECO:0000313" key="10">
    <source>
        <dbReference type="Proteomes" id="UP000037397"/>
    </source>
</evidence>
<feature type="transmembrane region" description="Helical" evidence="7">
    <location>
        <begin position="120"/>
        <end position="140"/>
    </location>
</feature>
<comment type="subcellular location">
    <subcellularLocation>
        <location evidence="1">Cell membrane</location>
        <topology evidence="1">Multi-pass membrane protein</topology>
    </subcellularLocation>
</comment>
<evidence type="ECO:0000313" key="9">
    <source>
        <dbReference type="EMBL" id="KNX37684.1"/>
    </source>
</evidence>
<dbReference type="GO" id="GO:0022857">
    <property type="term" value="F:transmembrane transporter activity"/>
    <property type="evidence" value="ECO:0007669"/>
    <property type="project" value="InterPro"/>
</dbReference>
<dbReference type="Gene3D" id="1.20.1250.20">
    <property type="entry name" value="MFS general substrate transporter like domains"/>
    <property type="match status" value="1"/>
</dbReference>
<feature type="transmembrane region" description="Helical" evidence="7">
    <location>
        <begin position="280"/>
        <end position="303"/>
    </location>
</feature>
<accession>A0A0L6CIX0</accession>
<dbReference type="InterPro" id="IPR020846">
    <property type="entry name" value="MFS_dom"/>
</dbReference>
<dbReference type="RefSeq" id="WP_050670066.1">
    <property type="nucleotide sequence ID" value="NZ_LAIR01000002.1"/>
</dbReference>
<dbReference type="InterPro" id="IPR036259">
    <property type="entry name" value="MFS_trans_sf"/>
</dbReference>
<feature type="transmembrane region" description="Helical" evidence="7">
    <location>
        <begin position="21"/>
        <end position="42"/>
    </location>
</feature>
<evidence type="ECO:0000256" key="4">
    <source>
        <dbReference type="ARBA" id="ARBA00022692"/>
    </source>
</evidence>
<evidence type="ECO:0000256" key="5">
    <source>
        <dbReference type="ARBA" id="ARBA00022989"/>
    </source>
</evidence>
<feature type="domain" description="Major facilitator superfamily (MFS) profile" evidence="8">
    <location>
        <begin position="24"/>
        <end position="508"/>
    </location>
</feature>
<feature type="transmembrane region" description="Helical" evidence="7">
    <location>
        <begin position="240"/>
        <end position="259"/>
    </location>
</feature>
<proteinExistence type="predicted"/>
<dbReference type="InterPro" id="IPR011701">
    <property type="entry name" value="MFS"/>
</dbReference>
<keyword evidence="5 7" id="KW-1133">Transmembrane helix</keyword>
<evidence type="ECO:0000256" key="3">
    <source>
        <dbReference type="ARBA" id="ARBA00022475"/>
    </source>
</evidence>
<keyword evidence="4 7" id="KW-0812">Transmembrane</keyword>
<dbReference type="AlphaFoldDB" id="A0A0L6CIX0"/>
<protein>
    <submittedName>
        <fullName evidence="9">MFS transporter</fullName>
    </submittedName>
</protein>
<reference evidence="10" key="1">
    <citation type="submission" date="2015-03" db="EMBL/GenBank/DDBJ databases">
        <title>Luteipulveratus halotolerans sp. nov., a novel actinobacterium (Dermacoccaceae) from Sarawak, Malaysia.</title>
        <authorList>
            <person name="Juboi H."/>
            <person name="Basik A."/>
            <person name="Shamsul S.S."/>
            <person name="Arnold P."/>
            <person name="Schmitt E.K."/>
            <person name="Sanglier J.-J."/>
            <person name="Yeo T."/>
        </authorList>
    </citation>
    <scope>NUCLEOTIDE SEQUENCE [LARGE SCALE GENOMIC DNA]</scope>
    <source>
        <strain evidence="10">C296001</strain>
    </source>
</reference>
<feature type="transmembrane region" description="Helical" evidence="7">
    <location>
        <begin position="90"/>
        <end position="108"/>
    </location>
</feature>
<dbReference type="PROSITE" id="PS50850">
    <property type="entry name" value="MFS"/>
    <property type="match status" value="1"/>
</dbReference>
<feature type="transmembrane region" description="Helical" evidence="7">
    <location>
        <begin position="152"/>
        <end position="172"/>
    </location>
</feature>
<evidence type="ECO:0000256" key="6">
    <source>
        <dbReference type="ARBA" id="ARBA00023136"/>
    </source>
</evidence>
<dbReference type="PATRIC" id="fig|1631356.3.peg.2324"/>
<dbReference type="SUPFAM" id="SSF103473">
    <property type="entry name" value="MFS general substrate transporter"/>
    <property type="match status" value="1"/>
</dbReference>
<gene>
    <name evidence="9" type="ORF">VV01_11885</name>
</gene>
<feature type="transmembrane region" description="Helical" evidence="7">
    <location>
        <begin position="315"/>
        <end position="336"/>
    </location>
</feature>
<dbReference type="OrthoDB" id="7375466at2"/>
<feature type="transmembrane region" description="Helical" evidence="7">
    <location>
        <begin position="372"/>
        <end position="390"/>
    </location>
</feature>
<keyword evidence="6 7" id="KW-0472">Membrane</keyword>
<dbReference type="GO" id="GO:0005886">
    <property type="term" value="C:plasma membrane"/>
    <property type="evidence" value="ECO:0007669"/>
    <property type="project" value="UniProtKB-SubCell"/>
</dbReference>
<organism evidence="9 10">
    <name type="scientific">Luteipulveratus halotolerans</name>
    <dbReference type="NCBI Taxonomy" id="1631356"/>
    <lineage>
        <taxon>Bacteria</taxon>
        <taxon>Bacillati</taxon>
        <taxon>Actinomycetota</taxon>
        <taxon>Actinomycetes</taxon>
        <taxon>Micrococcales</taxon>
        <taxon>Dermacoccaceae</taxon>
        <taxon>Luteipulveratus</taxon>
    </lineage>
</organism>
<keyword evidence="10" id="KW-1185">Reference proteome</keyword>
<dbReference type="STRING" id="1631356.VV01_11885"/>
<dbReference type="NCBIfam" id="TIGR00711">
    <property type="entry name" value="efflux_EmrB"/>
    <property type="match status" value="1"/>
</dbReference>
<feature type="transmembrane region" description="Helical" evidence="7">
    <location>
        <begin position="62"/>
        <end position="78"/>
    </location>
</feature>
<evidence type="ECO:0000256" key="1">
    <source>
        <dbReference type="ARBA" id="ARBA00004651"/>
    </source>
</evidence>
<dbReference type="PANTHER" id="PTHR42718">
    <property type="entry name" value="MAJOR FACILITATOR SUPERFAMILY MULTIDRUG TRANSPORTER MFSC"/>
    <property type="match status" value="1"/>
</dbReference>
<dbReference type="Proteomes" id="UP000037397">
    <property type="component" value="Unassembled WGS sequence"/>
</dbReference>
<feature type="transmembrane region" description="Helical" evidence="7">
    <location>
        <begin position="485"/>
        <end position="504"/>
    </location>
</feature>
<dbReference type="InterPro" id="IPR004638">
    <property type="entry name" value="EmrB-like"/>
</dbReference>
<name>A0A0L6CIX0_9MICO</name>
<keyword evidence="2" id="KW-0813">Transport</keyword>
<evidence type="ECO:0000256" key="2">
    <source>
        <dbReference type="ARBA" id="ARBA00022448"/>
    </source>
</evidence>
<evidence type="ECO:0000256" key="7">
    <source>
        <dbReference type="SAM" id="Phobius"/>
    </source>
</evidence>
<dbReference type="EMBL" id="LAIR01000002">
    <property type="protein sequence ID" value="KNX37684.1"/>
    <property type="molecule type" value="Genomic_DNA"/>
</dbReference>
<dbReference type="Pfam" id="PF07690">
    <property type="entry name" value="MFS_1"/>
    <property type="match status" value="1"/>
</dbReference>
<feature type="transmembrane region" description="Helical" evidence="7">
    <location>
        <begin position="210"/>
        <end position="228"/>
    </location>
</feature>
<evidence type="ECO:0000259" key="8">
    <source>
        <dbReference type="PROSITE" id="PS50850"/>
    </source>
</evidence>
<comment type="caution">
    <text evidence="9">The sequence shown here is derived from an EMBL/GenBank/DDBJ whole genome shotgun (WGS) entry which is preliminary data.</text>
</comment>
<dbReference type="PANTHER" id="PTHR42718:SF46">
    <property type="entry name" value="BLR6921 PROTEIN"/>
    <property type="match status" value="1"/>
</dbReference>
<dbReference type="Gene3D" id="1.20.1720.10">
    <property type="entry name" value="Multidrug resistance protein D"/>
    <property type="match status" value="1"/>
</dbReference>
<dbReference type="CDD" id="cd17321">
    <property type="entry name" value="MFS_MMR_MDR_like"/>
    <property type="match status" value="1"/>
</dbReference>
<sequence length="522" mass="54290">MSTSVETASGQQEQTGSSRNLMLALVVIASAQLMIVLDASIVNIALPHIQSDLGFTDANRQWVVTAYALAFGSLLLLGGRLGDLFGRRRMFFWGVVLFAVASLLGGIAPNEELLLASRGLQGAGAALASPAALALINTTFPAGKERNRAMAVYAAMSGAGAAVGLILGGVLTEIDWRWTFFVNVPIGLLVAALAPRYLVESEGRDATVDVPGAVVGTAGLFGIVYGLSHAAEQGASWGDWQTLVPLIGGIALLGLFVLVEQRAKHPLLPMRILGDRNRAVSLFAMLLVGAGMFGMFFFLGLFIQQVLGYSPVKAGLSLLPFSVGIAIGAGIASNLLSRVDPRWIAGSGGLLAAFGMWGYTHLTVDSTYVSGLLPWIVVQSIGMAFLFIPLTMTSTARISANDSGAAASALNTAQQIGGAVGVAALSTVFSSAATDKGKELMAQVMQQAQAKGLPAPHTAAEKAAAAKQFQAQYGPEIQTFASTQGFWVAAGMLLIGAIATFIFLNVKHEELATDGQEAVHVG</sequence>
<feature type="transmembrane region" description="Helical" evidence="7">
    <location>
        <begin position="343"/>
        <end position="360"/>
    </location>
</feature>
<keyword evidence="3" id="KW-1003">Cell membrane</keyword>